<evidence type="ECO:0000256" key="1">
    <source>
        <dbReference type="ARBA" id="ARBA00005854"/>
    </source>
</evidence>
<evidence type="ECO:0000256" key="4">
    <source>
        <dbReference type="ARBA" id="ARBA00023027"/>
    </source>
</evidence>
<evidence type="ECO:0000259" key="7">
    <source>
        <dbReference type="Pfam" id="PF02826"/>
    </source>
</evidence>
<dbReference type="InterPro" id="IPR050857">
    <property type="entry name" value="D-2-hydroxyacid_DH"/>
</dbReference>
<evidence type="ECO:0000256" key="5">
    <source>
        <dbReference type="RuleBase" id="RU003719"/>
    </source>
</evidence>
<dbReference type="InterPro" id="IPR029752">
    <property type="entry name" value="D-isomer_DH_CS1"/>
</dbReference>
<reference evidence="8 9" key="1">
    <citation type="journal article" date="2013" name="ISME J.">
        <title>Comparative genomics of pathogenic lineages of Vibrio nigripulchritudo identifies virulence-associated traits.</title>
        <authorList>
            <person name="Goudenege D."/>
            <person name="Labreuche Y."/>
            <person name="Krin E."/>
            <person name="Ansquer D."/>
            <person name="Mangenot S."/>
            <person name="Calteau A."/>
            <person name="Medigue C."/>
            <person name="Mazel D."/>
            <person name="Polz M.F."/>
            <person name="Le Roux F."/>
        </authorList>
    </citation>
    <scope>NUCLEOTIDE SEQUENCE [LARGE SCALE GENOMIC DNA]</scope>
    <source>
        <strain evidence="8 9">SOn1</strain>
    </source>
</reference>
<dbReference type="AlphaFoldDB" id="A0AAV2VZK7"/>
<dbReference type="SUPFAM" id="SSF51735">
    <property type="entry name" value="NAD(P)-binding Rossmann-fold domains"/>
    <property type="match status" value="1"/>
</dbReference>
<dbReference type="Proteomes" id="UP000018211">
    <property type="component" value="Unassembled WGS sequence"/>
</dbReference>
<comment type="caution">
    <text evidence="8">The sequence shown here is derived from an EMBL/GenBank/DDBJ whole genome shotgun (WGS) entry which is preliminary data.</text>
</comment>
<dbReference type="PROSITE" id="PS00671">
    <property type="entry name" value="D_2_HYDROXYACID_DH_3"/>
    <property type="match status" value="1"/>
</dbReference>
<dbReference type="RefSeq" id="WP_022614074.1">
    <property type="nucleotide sequence ID" value="NZ_LK391966.1"/>
</dbReference>
<sequence length="329" mass="36553">MMKILVNTEQFTQGDPIFNPLVERGYEVIVNETHRLPTEEQLIVMVSDENVVATIAGGEPYTEKVFNHSKGLKIVARWGVGYDKVDITAAAKHGIPVAMAFGCNHESVAEFAFSMATSLACNLINYNQLVKNKVWTFEDFHHGLWNHTAGVIGFGRIGRAMAERCLGAKMQVLVCDPLADKAQVEELGAKLVSFEELLEKSDLVSVHAPNTPETKHMISTRQFELMKSSAILINTSRGPLIDEEALYNALVDKQIFAAGLDVFEVEPLPLHSKLRELNNVILTPHVSGMDKNARKLVTKRCIDNILSYLDGDMSSIQPYVVNSQLLEEM</sequence>
<dbReference type="InterPro" id="IPR029753">
    <property type="entry name" value="D-isomer_DH_CS"/>
</dbReference>
<evidence type="ECO:0000313" key="9">
    <source>
        <dbReference type="Proteomes" id="UP000018211"/>
    </source>
</evidence>
<evidence type="ECO:0000256" key="2">
    <source>
        <dbReference type="ARBA" id="ARBA00022605"/>
    </source>
</evidence>
<protein>
    <submittedName>
        <fullName evidence="8">Major facilitator family transporter</fullName>
    </submittedName>
</protein>
<dbReference type="PROSITE" id="PS00065">
    <property type="entry name" value="D_2_HYDROXYACID_DH_1"/>
    <property type="match status" value="1"/>
</dbReference>
<dbReference type="PANTHER" id="PTHR42789">
    <property type="entry name" value="D-ISOMER SPECIFIC 2-HYDROXYACID DEHYDROGENASE FAMILY PROTEIN (AFU_ORTHOLOGUE AFUA_6G10090)"/>
    <property type="match status" value="1"/>
</dbReference>
<dbReference type="CDD" id="cd12172">
    <property type="entry name" value="PGDH_like_2"/>
    <property type="match status" value="1"/>
</dbReference>
<dbReference type="SUPFAM" id="SSF52283">
    <property type="entry name" value="Formate/glycerate dehydrogenase catalytic domain-like"/>
    <property type="match status" value="1"/>
</dbReference>
<dbReference type="Pfam" id="PF00389">
    <property type="entry name" value="2-Hacid_dh"/>
    <property type="match status" value="1"/>
</dbReference>
<evidence type="ECO:0000313" key="8">
    <source>
        <dbReference type="EMBL" id="CCO50204.1"/>
    </source>
</evidence>
<feature type="domain" description="D-isomer specific 2-hydroxyacid dehydrogenase NAD-binding" evidence="7">
    <location>
        <begin position="114"/>
        <end position="287"/>
    </location>
</feature>
<keyword evidence="3 5" id="KW-0560">Oxidoreductase</keyword>
<dbReference type="GO" id="GO:0051287">
    <property type="term" value="F:NAD binding"/>
    <property type="evidence" value="ECO:0007669"/>
    <property type="project" value="InterPro"/>
</dbReference>
<proteinExistence type="inferred from homology"/>
<dbReference type="GO" id="GO:0016616">
    <property type="term" value="F:oxidoreductase activity, acting on the CH-OH group of donors, NAD or NADP as acceptor"/>
    <property type="evidence" value="ECO:0007669"/>
    <property type="project" value="InterPro"/>
</dbReference>
<dbReference type="EMBL" id="CAOF01000199">
    <property type="protein sequence ID" value="CCO50204.1"/>
    <property type="molecule type" value="Genomic_DNA"/>
</dbReference>
<dbReference type="Pfam" id="PF02826">
    <property type="entry name" value="2-Hacid_dh_C"/>
    <property type="match status" value="1"/>
</dbReference>
<comment type="similarity">
    <text evidence="1 5">Belongs to the D-isomer specific 2-hydroxyacid dehydrogenase family.</text>
</comment>
<gene>
    <name evidence="8" type="ORF">VIBNISOn1_p0041</name>
</gene>
<dbReference type="InterPro" id="IPR006139">
    <property type="entry name" value="D-isomer_2_OHA_DH_cat_dom"/>
</dbReference>
<dbReference type="InterPro" id="IPR006140">
    <property type="entry name" value="D-isomer_DH_NAD-bd"/>
</dbReference>
<keyword evidence="2" id="KW-0028">Amino-acid biosynthesis</keyword>
<feature type="domain" description="D-isomer specific 2-hydroxyacid dehydrogenase catalytic" evidence="6">
    <location>
        <begin position="23"/>
        <end position="312"/>
    </location>
</feature>
<dbReference type="PANTHER" id="PTHR42789:SF1">
    <property type="entry name" value="D-ISOMER SPECIFIC 2-HYDROXYACID DEHYDROGENASE FAMILY PROTEIN (AFU_ORTHOLOGUE AFUA_6G10090)"/>
    <property type="match status" value="1"/>
</dbReference>
<dbReference type="InterPro" id="IPR036291">
    <property type="entry name" value="NAD(P)-bd_dom_sf"/>
</dbReference>
<evidence type="ECO:0000256" key="3">
    <source>
        <dbReference type="ARBA" id="ARBA00023002"/>
    </source>
</evidence>
<evidence type="ECO:0000259" key="6">
    <source>
        <dbReference type="Pfam" id="PF00389"/>
    </source>
</evidence>
<organism evidence="8 9">
    <name type="scientific">Vibrio nigripulchritudo SOn1</name>
    <dbReference type="NCBI Taxonomy" id="1238450"/>
    <lineage>
        <taxon>Bacteria</taxon>
        <taxon>Pseudomonadati</taxon>
        <taxon>Pseudomonadota</taxon>
        <taxon>Gammaproteobacteria</taxon>
        <taxon>Vibrionales</taxon>
        <taxon>Vibrionaceae</taxon>
        <taxon>Vibrio</taxon>
    </lineage>
</organism>
<name>A0AAV2VZK7_9VIBR</name>
<dbReference type="FunFam" id="3.40.50.720:FF:000203">
    <property type="entry name" value="D-3-phosphoglycerate dehydrogenase (SerA)"/>
    <property type="match status" value="1"/>
</dbReference>
<dbReference type="GO" id="GO:0008652">
    <property type="term" value="P:amino acid biosynthetic process"/>
    <property type="evidence" value="ECO:0007669"/>
    <property type="project" value="UniProtKB-KW"/>
</dbReference>
<keyword evidence="4" id="KW-0520">NAD</keyword>
<dbReference type="Gene3D" id="3.40.50.720">
    <property type="entry name" value="NAD(P)-binding Rossmann-like Domain"/>
    <property type="match status" value="2"/>
</dbReference>
<accession>A0AAV2VZK7</accession>